<dbReference type="PANTHER" id="PTHR33988">
    <property type="entry name" value="ENDORIBONUCLEASE MAZF-RELATED"/>
    <property type="match status" value="1"/>
</dbReference>
<evidence type="ECO:0000313" key="4">
    <source>
        <dbReference type="EMBL" id="UUT36301.1"/>
    </source>
</evidence>
<reference evidence="4" key="1">
    <citation type="submission" date="2022-01" db="EMBL/GenBank/DDBJ databases">
        <title>Microbacterium eymi and Microbacterium rhizovicinus sp. nov., isolated from the rhizospheric soil of Elymus tsukushiensis, a plant native to the Dokdo Islands, Republic of Korea.</title>
        <authorList>
            <person name="Hwang Y.J."/>
        </authorList>
    </citation>
    <scope>NUCLEOTIDE SEQUENCE</scope>
    <source>
        <strain evidence="4">KUDC0405</strain>
    </source>
</reference>
<sequence length="123" mass="12890">MTGDGVTLVRRGAIVLVDLDPVSGSEASKTRPAVVVSNNTANAAAVRTRRGVITVVPITSSTARVFPFHVLLDADATGLSHDSKAQAEQVRAVSIGRILRIVGWVPAEAMTQVDAALRLHLAL</sequence>
<proteinExistence type="inferred from homology"/>
<dbReference type="SUPFAM" id="SSF50118">
    <property type="entry name" value="Cell growth inhibitor/plasmid maintenance toxic component"/>
    <property type="match status" value="1"/>
</dbReference>
<dbReference type="PIRSF" id="PIRSF033490">
    <property type="entry name" value="MazF"/>
    <property type="match status" value="1"/>
</dbReference>
<accession>A0ABY5NMG5</accession>
<evidence type="ECO:0000256" key="1">
    <source>
        <dbReference type="ARBA" id="ARBA00007521"/>
    </source>
</evidence>
<keyword evidence="5" id="KW-1185">Reference proteome</keyword>
<gene>
    <name evidence="4" type="ORF">L2X98_25415</name>
</gene>
<evidence type="ECO:0000256" key="3">
    <source>
        <dbReference type="PIRNR" id="PIRNR033490"/>
    </source>
</evidence>
<keyword evidence="2" id="KW-1277">Toxin-antitoxin system</keyword>
<evidence type="ECO:0000256" key="2">
    <source>
        <dbReference type="ARBA" id="ARBA00022649"/>
    </source>
</evidence>
<dbReference type="InterPro" id="IPR011067">
    <property type="entry name" value="Plasmid_toxin/cell-grow_inhib"/>
</dbReference>
<dbReference type="RefSeq" id="WP_259612952.1">
    <property type="nucleotide sequence ID" value="NZ_CP091139.2"/>
</dbReference>
<dbReference type="Pfam" id="PF02452">
    <property type="entry name" value="PemK_toxin"/>
    <property type="match status" value="1"/>
</dbReference>
<dbReference type="Proteomes" id="UP001054811">
    <property type="component" value="Chromosome"/>
</dbReference>
<dbReference type="PANTHER" id="PTHR33988:SF1">
    <property type="entry name" value="ENDORIBONUCLEASE MAZF7-RELATED"/>
    <property type="match status" value="1"/>
</dbReference>
<evidence type="ECO:0000313" key="5">
    <source>
        <dbReference type="Proteomes" id="UP001054811"/>
    </source>
</evidence>
<keyword evidence="3" id="KW-0540">Nuclease</keyword>
<comment type="function">
    <text evidence="3">Toxic component of a type II toxin-antitoxin (TA) system.</text>
</comment>
<dbReference type="EC" id="3.1.-.-" evidence="3"/>
<organism evidence="4 5">
    <name type="scientific">Microbacterium elymi</name>
    <dbReference type="NCBI Taxonomy" id="2909587"/>
    <lineage>
        <taxon>Bacteria</taxon>
        <taxon>Bacillati</taxon>
        <taxon>Actinomycetota</taxon>
        <taxon>Actinomycetes</taxon>
        <taxon>Micrococcales</taxon>
        <taxon>Microbacteriaceae</taxon>
        <taxon>Microbacterium</taxon>
    </lineage>
</organism>
<name>A0ABY5NMG5_9MICO</name>
<protein>
    <recommendedName>
        <fullName evidence="3">mRNA interferase</fullName>
        <ecNumber evidence="3">3.1.-.-</ecNumber>
    </recommendedName>
</protein>
<keyword evidence="3" id="KW-0378">Hydrolase</keyword>
<keyword evidence="3" id="KW-0255">Endonuclease</keyword>
<dbReference type="EMBL" id="CP091139">
    <property type="protein sequence ID" value="UUT36301.1"/>
    <property type="molecule type" value="Genomic_DNA"/>
</dbReference>
<comment type="similarity">
    <text evidence="1 3">Belongs to the PemK/MazF family.</text>
</comment>
<dbReference type="Gene3D" id="2.30.30.110">
    <property type="match status" value="1"/>
</dbReference>
<dbReference type="InterPro" id="IPR003477">
    <property type="entry name" value="PemK-like"/>
</dbReference>